<dbReference type="AlphaFoldDB" id="A0A543PH59"/>
<comment type="caution">
    <text evidence="3">The sequence shown here is derived from an EMBL/GenBank/DDBJ whole genome shotgun (WGS) entry which is preliminary data.</text>
</comment>
<sequence>MTRATARVPGVAGPRTGARTTPRPDLRLVPGIPSVRSRRRAPRALRSPRAPFVLLVVAMLVGTTLGLLILNTAIAVDSLQATELRADNAARAQEVQRLEQQVVSGGTPAEIAAAAVAAGLVPAGPAAYLVIDPDGGSVLRGSPAPAPALEGAPAAPGDGN</sequence>
<feature type="region of interest" description="Disordered" evidence="1">
    <location>
        <begin position="1"/>
        <end position="27"/>
    </location>
</feature>
<name>A0A543PH59_9ACTN</name>
<reference evidence="3 4" key="1">
    <citation type="submission" date="2019-06" db="EMBL/GenBank/DDBJ databases">
        <title>Sequencing the genomes of 1000 actinobacteria strains.</title>
        <authorList>
            <person name="Klenk H.-P."/>
        </authorList>
    </citation>
    <scope>NUCLEOTIDE SEQUENCE [LARGE SCALE GENOMIC DNA]</scope>
    <source>
        <strain evidence="3 4">DSM 46837</strain>
    </source>
</reference>
<keyword evidence="2" id="KW-0812">Transmembrane</keyword>
<feature type="region of interest" description="Disordered" evidence="1">
    <location>
        <begin position="141"/>
        <end position="160"/>
    </location>
</feature>
<dbReference type="Proteomes" id="UP000319865">
    <property type="component" value="Unassembled WGS sequence"/>
</dbReference>
<proteinExistence type="predicted"/>
<evidence type="ECO:0008006" key="5">
    <source>
        <dbReference type="Google" id="ProtNLM"/>
    </source>
</evidence>
<gene>
    <name evidence="3" type="ORF">FHU33_2865</name>
</gene>
<evidence type="ECO:0000256" key="1">
    <source>
        <dbReference type="SAM" id="MobiDB-lite"/>
    </source>
</evidence>
<dbReference type="RefSeq" id="WP_142025919.1">
    <property type="nucleotide sequence ID" value="NZ_VFQE01000001.1"/>
</dbReference>
<organism evidence="3 4">
    <name type="scientific">Blastococcus colisei</name>
    <dbReference type="NCBI Taxonomy" id="1564162"/>
    <lineage>
        <taxon>Bacteria</taxon>
        <taxon>Bacillati</taxon>
        <taxon>Actinomycetota</taxon>
        <taxon>Actinomycetes</taxon>
        <taxon>Geodermatophilales</taxon>
        <taxon>Geodermatophilaceae</taxon>
        <taxon>Blastococcus</taxon>
    </lineage>
</organism>
<protein>
    <recommendedName>
        <fullName evidence="5">Cell division protein FtsB</fullName>
    </recommendedName>
</protein>
<evidence type="ECO:0000256" key="2">
    <source>
        <dbReference type="SAM" id="Phobius"/>
    </source>
</evidence>
<evidence type="ECO:0000313" key="4">
    <source>
        <dbReference type="Proteomes" id="UP000319865"/>
    </source>
</evidence>
<keyword evidence="2" id="KW-1133">Transmembrane helix</keyword>
<evidence type="ECO:0000313" key="3">
    <source>
        <dbReference type="EMBL" id="TQN43421.1"/>
    </source>
</evidence>
<keyword evidence="4" id="KW-1185">Reference proteome</keyword>
<dbReference type="OrthoDB" id="5194285at2"/>
<accession>A0A543PH59</accession>
<dbReference type="EMBL" id="VFQE01000001">
    <property type="protein sequence ID" value="TQN43421.1"/>
    <property type="molecule type" value="Genomic_DNA"/>
</dbReference>
<keyword evidence="2" id="KW-0472">Membrane</keyword>
<feature type="transmembrane region" description="Helical" evidence="2">
    <location>
        <begin position="50"/>
        <end position="70"/>
    </location>
</feature>